<dbReference type="EMBL" id="JAPEUY010000017">
    <property type="protein sequence ID" value="KAJ4364592.1"/>
    <property type="molecule type" value="Genomic_DNA"/>
</dbReference>
<feature type="region of interest" description="Disordered" evidence="1">
    <location>
        <begin position="1"/>
        <end position="185"/>
    </location>
</feature>
<organism evidence="2 3">
    <name type="scientific">Neocucurbitaria cava</name>
    <dbReference type="NCBI Taxonomy" id="798079"/>
    <lineage>
        <taxon>Eukaryota</taxon>
        <taxon>Fungi</taxon>
        <taxon>Dikarya</taxon>
        <taxon>Ascomycota</taxon>
        <taxon>Pezizomycotina</taxon>
        <taxon>Dothideomycetes</taxon>
        <taxon>Pleosporomycetidae</taxon>
        <taxon>Pleosporales</taxon>
        <taxon>Pleosporineae</taxon>
        <taxon>Cucurbitariaceae</taxon>
        <taxon>Neocucurbitaria</taxon>
    </lineage>
</organism>
<proteinExistence type="predicted"/>
<reference evidence="2" key="1">
    <citation type="submission" date="2022-10" db="EMBL/GenBank/DDBJ databases">
        <title>Tapping the CABI collections for fungal endophytes: first genome assemblies for Collariella, Neodidymelliopsis, Ascochyta clinopodiicola, Didymella pomorum, Didymosphaeria variabile, Neocosmospora piperis and Neocucurbitaria cava.</title>
        <authorList>
            <person name="Hill R."/>
        </authorList>
    </citation>
    <scope>NUCLEOTIDE SEQUENCE</scope>
    <source>
        <strain evidence="2">IMI 356814</strain>
    </source>
</reference>
<protein>
    <submittedName>
        <fullName evidence="2">Uncharacterized protein</fullName>
    </submittedName>
</protein>
<feature type="compositionally biased region" description="Acidic residues" evidence="1">
    <location>
        <begin position="141"/>
        <end position="166"/>
    </location>
</feature>
<evidence type="ECO:0000313" key="2">
    <source>
        <dbReference type="EMBL" id="KAJ4364592.1"/>
    </source>
</evidence>
<keyword evidence="3" id="KW-1185">Reference proteome</keyword>
<dbReference type="SMART" id="SM00384">
    <property type="entry name" value="AT_hook"/>
    <property type="match status" value="2"/>
</dbReference>
<evidence type="ECO:0000256" key="1">
    <source>
        <dbReference type="SAM" id="MobiDB-lite"/>
    </source>
</evidence>
<dbReference type="InterPro" id="IPR017956">
    <property type="entry name" value="AT_hook_DNA-bd_motif"/>
</dbReference>
<feature type="compositionally biased region" description="Polar residues" evidence="1">
    <location>
        <begin position="175"/>
        <end position="185"/>
    </location>
</feature>
<gene>
    <name evidence="2" type="ORF">N0V83_009188</name>
</gene>
<feature type="compositionally biased region" description="Low complexity" evidence="1">
    <location>
        <begin position="102"/>
        <end position="113"/>
    </location>
</feature>
<comment type="caution">
    <text evidence="2">The sequence shown here is derived from an EMBL/GenBank/DDBJ whole genome shotgun (WGS) entry which is preliminary data.</text>
</comment>
<evidence type="ECO:0000313" key="3">
    <source>
        <dbReference type="Proteomes" id="UP001140560"/>
    </source>
</evidence>
<accession>A0A9W9CIW2</accession>
<feature type="compositionally biased region" description="Basic and acidic residues" evidence="1">
    <location>
        <begin position="82"/>
        <end position="101"/>
    </location>
</feature>
<dbReference type="GO" id="GO:0003677">
    <property type="term" value="F:DNA binding"/>
    <property type="evidence" value="ECO:0007669"/>
    <property type="project" value="InterPro"/>
</dbReference>
<sequence>MTSINMESQKHMVAQPRIILPRGRPRKNPTKFPKEPQGGQGSVTAPLSASGARPSIDAEPKRKRGRPRQVAGISPSTPEPLPAERTEAPEALNLKKAERRPIQIGPRGPPQRGTFSGLRDEDQRSFTSLQIEKVQGHPEDVVDLTDSDEDLDESTDVEDGGFEEAEGGGKPILFSRNQARNSRET</sequence>
<dbReference type="AlphaFoldDB" id="A0A9W9CIW2"/>
<dbReference type="Proteomes" id="UP001140560">
    <property type="component" value="Unassembled WGS sequence"/>
</dbReference>
<name>A0A9W9CIW2_9PLEO</name>